<reference evidence="2" key="1">
    <citation type="submission" date="2020-04" db="EMBL/GenBank/DDBJ databases">
        <authorList>
            <person name="Neveu A P."/>
        </authorList>
    </citation>
    <scope>NUCLEOTIDE SEQUENCE</scope>
    <source>
        <tissue evidence="2">Whole embryo</tissue>
    </source>
</reference>
<dbReference type="PANTHER" id="PTHR28495:SF1">
    <property type="entry name" value="GENE, 17266-RELATED"/>
    <property type="match status" value="1"/>
</dbReference>
<evidence type="ECO:0000313" key="2">
    <source>
        <dbReference type="EMBL" id="CAB3226586.1"/>
    </source>
</evidence>
<accession>A0A6F9D8R1</accession>
<protein>
    <submittedName>
        <fullName evidence="2">Uncharacterized protein C18orf63-like</fullName>
    </submittedName>
</protein>
<name>A0A6F9D8R1_9ASCI</name>
<proteinExistence type="evidence at transcript level"/>
<dbReference type="AlphaFoldDB" id="A0A6F9D8R1"/>
<dbReference type="Pfam" id="PF15813">
    <property type="entry name" value="DUF4708"/>
    <property type="match status" value="1"/>
</dbReference>
<dbReference type="InterPro" id="IPR031643">
    <property type="entry name" value="DUF4708"/>
</dbReference>
<organism evidence="2">
    <name type="scientific">Phallusia mammillata</name>
    <dbReference type="NCBI Taxonomy" id="59560"/>
    <lineage>
        <taxon>Eukaryota</taxon>
        <taxon>Metazoa</taxon>
        <taxon>Chordata</taxon>
        <taxon>Tunicata</taxon>
        <taxon>Ascidiacea</taxon>
        <taxon>Phlebobranchia</taxon>
        <taxon>Ascidiidae</taxon>
        <taxon>Phallusia</taxon>
    </lineage>
</organism>
<dbReference type="EMBL" id="LR783451">
    <property type="protein sequence ID" value="CAB3226586.1"/>
    <property type="molecule type" value="mRNA"/>
</dbReference>
<sequence length="196" mass="22389">MKRGQIVKITRKLSTNLDGIIFADYEAIRKYWRNQYGYRLPAEDCDVIYCSVYMKALSEHTFTYPLSCVRSHKVLHLPRCDGHNIIKTFLANMHERVDTICGSRLQVSPQMLNTTTHLTNSKQLTENFNSNICEDKSWDNIPEKPQVVPSNSTLIKYSHQKSSLQCVPGSSDVIPSTQQTMNKTNKSKLCLFSPPS</sequence>
<gene>
    <name evidence="2" type="primary">C18orf63</name>
</gene>
<evidence type="ECO:0000259" key="1">
    <source>
        <dbReference type="Pfam" id="PF15813"/>
    </source>
</evidence>
<feature type="domain" description="DUF4708" evidence="1">
    <location>
        <begin position="1"/>
        <end position="76"/>
    </location>
</feature>
<dbReference type="PANTHER" id="PTHR28495">
    <property type="entry name" value="HYPOTHETICAL PROTEIN LOC100359752"/>
    <property type="match status" value="1"/>
</dbReference>